<dbReference type="CDD" id="cd02248">
    <property type="entry name" value="Peptidase_C1A"/>
    <property type="match status" value="1"/>
</dbReference>
<dbReference type="InterPro" id="IPR039417">
    <property type="entry name" value="Peptidase_C1A_papain-like"/>
</dbReference>
<evidence type="ECO:0000256" key="1">
    <source>
        <dbReference type="ARBA" id="ARBA00008455"/>
    </source>
</evidence>
<keyword evidence="6" id="KW-1185">Reference proteome</keyword>
<reference evidence="5" key="1">
    <citation type="journal article" date="2023" name="Insect Mol. Biol.">
        <title>Genome sequencing provides insights into the evolution of gene families encoding plant cell wall-degrading enzymes in longhorned beetles.</title>
        <authorList>
            <person name="Shin N.R."/>
            <person name="Okamura Y."/>
            <person name="Kirsch R."/>
            <person name="Pauchet Y."/>
        </authorList>
    </citation>
    <scope>NUCLEOTIDE SEQUENCE</scope>
    <source>
        <strain evidence="5">MMC_N1</strain>
    </source>
</reference>
<evidence type="ECO:0000313" key="6">
    <source>
        <dbReference type="Proteomes" id="UP001162164"/>
    </source>
</evidence>
<dbReference type="Gene3D" id="3.90.70.10">
    <property type="entry name" value="Cysteine proteinases"/>
    <property type="match status" value="1"/>
</dbReference>
<dbReference type="PANTHER" id="PTHR12411">
    <property type="entry name" value="CYSTEINE PROTEASE FAMILY C1-RELATED"/>
    <property type="match status" value="1"/>
</dbReference>
<evidence type="ECO:0000259" key="4">
    <source>
        <dbReference type="SMART" id="SM00848"/>
    </source>
</evidence>
<evidence type="ECO:0000259" key="3">
    <source>
        <dbReference type="SMART" id="SM00645"/>
    </source>
</evidence>
<accession>A0ABQ9K054</accession>
<feature type="domain" description="Peptidase C1A papain C-terminal" evidence="3">
    <location>
        <begin position="135"/>
        <end position="292"/>
    </location>
</feature>
<proteinExistence type="inferred from homology"/>
<comment type="similarity">
    <text evidence="1">Belongs to the peptidase C1 family.</text>
</comment>
<dbReference type="SUPFAM" id="SSF54001">
    <property type="entry name" value="Cysteine proteinases"/>
    <property type="match status" value="1"/>
</dbReference>
<gene>
    <name evidence="5" type="ORF">NQ317_001412</name>
</gene>
<dbReference type="SMART" id="SM00848">
    <property type="entry name" value="Inhibitor_I29"/>
    <property type="match status" value="1"/>
</dbReference>
<organism evidence="5 6">
    <name type="scientific">Molorchus minor</name>
    <dbReference type="NCBI Taxonomy" id="1323400"/>
    <lineage>
        <taxon>Eukaryota</taxon>
        <taxon>Metazoa</taxon>
        <taxon>Ecdysozoa</taxon>
        <taxon>Arthropoda</taxon>
        <taxon>Hexapoda</taxon>
        <taxon>Insecta</taxon>
        <taxon>Pterygota</taxon>
        <taxon>Neoptera</taxon>
        <taxon>Endopterygota</taxon>
        <taxon>Coleoptera</taxon>
        <taxon>Polyphaga</taxon>
        <taxon>Cucujiformia</taxon>
        <taxon>Chrysomeloidea</taxon>
        <taxon>Cerambycidae</taxon>
        <taxon>Lamiinae</taxon>
        <taxon>Monochamini</taxon>
        <taxon>Molorchus</taxon>
    </lineage>
</organism>
<dbReference type="InterPro" id="IPR013201">
    <property type="entry name" value="Prot_inhib_I29"/>
</dbReference>
<keyword evidence="2" id="KW-0732">Signal</keyword>
<dbReference type="InterPro" id="IPR013128">
    <property type="entry name" value="Peptidase_C1A"/>
</dbReference>
<dbReference type="SMART" id="SM00645">
    <property type="entry name" value="Pept_C1"/>
    <property type="match status" value="1"/>
</dbReference>
<dbReference type="InterPro" id="IPR000668">
    <property type="entry name" value="Peptidase_C1A_C"/>
</dbReference>
<comment type="caution">
    <text evidence="5">The sequence shown here is derived from an EMBL/GenBank/DDBJ whole genome shotgun (WGS) entry which is preliminary data.</text>
</comment>
<dbReference type="EMBL" id="JAPWTJ010000098">
    <property type="protein sequence ID" value="KAJ8982972.1"/>
    <property type="molecule type" value="Genomic_DNA"/>
</dbReference>
<dbReference type="Pfam" id="PF00112">
    <property type="entry name" value="Peptidase_C1"/>
    <property type="match status" value="1"/>
</dbReference>
<name>A0ABQ9K054_9CUCU</name>
<dbReference type="InterPro" id="IPR038765">
    <property type="entry name" value="Papain-like_cys_pep_sf"/>
</dbReference>
<feature type="signal peptide" evidence="2">
    <location>
        <begin position="1"/>
        <end position="24"/>
    </location>
</feature>
<evidence type="ECO:0000313" key="5">
    <source>
        <dbReference type="EMBL" id="KAJ8982972.1"/>
    </source>
</evidence>
<feature type="domain" description="Cathepsin propeptide inhibitor" evidence="4">
    <location>
        <begin position="33"/>
        <end position="93"/>
    </location>
</feature>
<sequence>MKRHYFEVIVCIALLFFIIPLKIGDQDRVEAHFHTYLQNLNRSYNDTIYQQKLHAFKIIDSSLKTIEELNLNQTNMTAKYGPTKFSDMHPDEFLKINLVPDMPNQLRNIFLLPDLFKTHPEDLEKIKKAAVQIKMPLKLDWRNKNVVTNPINQHTCSGCWAFSGIGMIESLNAIRTGKLEKLSIQQAIDCNIYSDGCNGGNTCAFMHWMKADRVKIVREYQYPLKLTNGECKNLTTDGVQINRFECINLVGSEIIMLTLLAQNGPLAVAVNALTWQNYIGGVIQFHCEESPLKN</sequence>
<dbReference type="Pfam" id="PF08246">
    <property type="entry name" value="Inhibitor_I29"/>
    <property type="match status" value="1"/>
</dbReference>
<evidence type="ECO:0000256" key="2">
    <source>
        <dbReference type="SAM" id="SignalP"/>
    </source>
</evidence>
<feature type="chain" id="PRO_5046340530" evidence="2">
    <location>
        <begin position="25"/>
        <end position="294"/>
    </location>
</feature>
<dbReference type="Proteomes" id="UP001162164">
    <property type="component" value="Unassembled WGS sequence"/>
</dbReference>
<protein>
    <submittedName>
        <fullName evidence="5">Uncharacterized protein</fullName>
    </submittedName>
</protein>